<feature type="transmembrane region" description="Helical" evidence="1">
    <location>
        <begin position="6"/>
        <end position="28"/>
    </location>
</feature>
<dbReference type="OrthoDB" id="2436717at2"/>
<dbReference type="RefSeq" id="WP_066791443.1">
    <property type="nucleotide sequence ID" value="NZ_CP014806.1"/>
</dbReference>
<keyword evidence="1" id="KW-1133">Transmembrane helix</keyword>
<evidence type="ECO:0000313" key="3">
    <source>
        <dbReference type="Proteomes" id="UP000076021"/>
    </source>
</evidence>
<accession>A0A143HGX5</accession>
<dbReference type="AlphaFoldDB" id="A0A143HGX5"/>
<reference evidence="2 3" key="1">
    <citation type="journal article" date="2016" name="Genome Announc.">
        <title>Whole-Genome Sequence of Rummeliibacillus stabekisii Strain PP9 Isolated from Antarctic Soil.</title>
        <authorList>
            <person name="da Mota F.F."/>
            <person name="Vollu R.E."/>
            <person name="Jurelevicius D."/>
            <person name="Seldin L."/>
        </authorList>
    </citation>
    <scope>NUCLEOTIDE SEQUENCE [LARGE SCALE GENOMIC DNA]</scope>
    <source>
        <strain evidence="2 3">PP9</strain>
    </source>
</reference>
<protein>
    <recommendedName>
        <fullName evidence="4">DUF2269 domain-containing protein</fullName>
    </recommendedName>
</protein>
<dbReference type="Proteomes" id="UP000076021">
    <property type="component" value="Chromosome"/>
</dbReference>
<proteinExistence type="predicted"/>
<gene>
    <name evidence="2" type="ORF">ATY39_15990</name>
</gene>
<keyword evidence="1" id="KW-0812">Transmembrane</keyword>
<organism evidence="2 3">
    <name type="scientific">Rummeliibacillus stabekisii</name>
    <dbReference type="NCBI Taxonomy" id="241244"/>
    <lineage>
        <taxon>Bacteria</taxon>
        <taxon>Bacillati</taxon>
        <taxon>Bacillota</taxon>
        <taxon>Bacilli</taxon>
        <taxon>Bacillales</taxon>
        <taxon>Caryophanaceae</taxon>
        <taxon>Rummeliibacillus</taxon>
    </lineage>
</organism>
<name>A0A143HGX5_9BACL</name>
<evidence type="ECO:0000256" key="1">
    <source>
        <dbReference type="SAM" id="Phobius"/>
    </source>
</evidence>
<feature type="transmembrane region" description="Helical" evidence="1">
    <location>
        <begin position="124"/>
        <end position="144"/>
    </location>
</feature>
<evidence type="ECO:0008006" key="4">
    <source>
        <dbReference type="Google" id="ProtNLM"/>
    </source>
</evidence>
<feature type="transmembrane region" description="Helical" evidence="1">
    <location>
        <begin position="49"/>
        <end position="70"/>
    </location>
</feature>
<keyword evidence="3" id="KW-1185">Reference proteome</keyword>
<sequence>MLYSTGVFIHVLSAILSIGPFFVLLPMLKKMKIALVHEEMAAYVATFQIAIRVVKHAGHVLIISGIYLLWRSGYSIATPFIAATIGLLVVSLFFLAKAFKPTMRTFNTPEYDQQQFVGKLKRATWIYVILLTLMLWFMVTKPVIW</sequence>
<evidence type="ECO:0000313" key="2">
    <source>
        <dbReference type="EMBL" id="AMX00746.1"/>
    </source>
</evidence>
<reference evidence="3" key="2">
    <citation type="submission" date="2016-03" db="EMBL/GenBank/DDBJ databases">
        <authorList>
            <person name="Ploux O."/>
        </authorList>
    </citation>
    <scope>NUCLEOTIDE SEQUENCE [LARGE SCALE GENOMIC DNA]</scope>
    <source>
        <strain evidence="3">PP9</strain>
    </source>
</reference>
<dbReference type="EMBL" id="CP014806">
    <property type="protein sequence ID" value="AMX00746.1"/>
    <property type="molecule type" value="Genomic_DNA"/>
</dbReference>
<keyword evidence="1" id="KW-0472">Membrane</keyword>
<dbReference type="KEGG" id="rst:ATY39_15990"/>
<feature type="transmembrane region" description="Helical" evidence="1">
    <location>
        <begin position="76"/>
        <end position="96"/>
    </location>
</feature>